<dbReference type="STRING" id="1391653.AKJ08_0326"/>
<evidence type="ECO:0000313" key="3">
    <source>
        <dbReference type="Proteomes" id="UP000055590"/>
    </source>
</evidence>
<evidence type="ECO:0000256" key="1">
    <source>
        <dbReference type="SAM" id="Phobius"/>
    </source>
</evidence>
<organism evidence="2 3">
    <name type="scientific">Vulgatibacter incomptus</name>
    <dbReference type="NCBI Taxonomy" id="1391653"/>
    <lineage>
        <taxon>Bacteria</taxon>
        <taxon>Pseudomonadati</taxon>
        <taxon>Myxococcota</taxon>
        <taxon>Myxococcia</taxon>
        <taxon>Myxococcales</taxon>
        <taxon>Cystobacterineae</taxon>
        <taxon>Vulgatibacteraceae</taxon>
        <taxon>Vulgatibacter</taxon>
    </lineage>
</organism>
<feature type="transmembrane region" description="Helical" evidence="1">
    <location>
        <begin position="113"/>
        <end position="133"/>
    </location>
</feature>
<evidence type="ECO:0000313" key="2">
    <source>
        <dbReference type="EMBL" id="AKU89939.1"/>
    </source>
</evidence>
<dbReference type="GO" id="GO:0003677">
    <property type="term" value="F:DNA binding"/>
    <property type="evidence" value="ECO:0007669"/>
    <property type="project" value="InterPro"/>
</dbReference>
<keyword evidence="1" id="KW-0812">Transmembrane</keyword>
<dbReference type="Proteomes" id="UP000055590">
    <property type="component" value="Chromosome"/>
</dbReference>
<keyword evidence="1" id="KW-1133">Transmembrane helix</keyword>
<keyword evidence="3" id="KW-1185">Reference proteome</keyword>
<protein>
    <submittedName>
        <fullName evidence="2">Transcriptional regulator, XRE family</fullName>
    </submittedName>
</protein>
<reference evidence="2 3" key="1">
    <citation type="submission" date="2015-08" db="EMBL/GenBank/DDBJ databases">
        <authorList>
            <person name="Babu N.S."/>
            <person name="Beckwith C.J."/>
            <person name="Beseler K.G."/>
            <person name="Brison A."/>
            <person name="Carone J.V."/>
            <person name="Caskin T.P."/>
            <person name="Diamond M."/>
            <person name="Durham M.E."/>
            <person name="Foxe J.M."/>
            <person name="Go M."/>
            <person name="Henderson B.A."/>
            <person name="Jones I.B."/>
            <person name="McGettigan J.A."/>
            <person name="Micheletti S.J."/>
            <person name="Nasrallah M.E."/>
            <person name="Ortiz D."/>
            <person name="Piller C.R."/>
            <person name="Privatt S.R."/>
            <person name="Schneider S.L."/>
            <person name="Sharp S."/>
            <person name="Smith T.C."/>
            <person name="Stanton J.D."/>
            <person name="Ullery H.E."/>
            <person name="Wilson R.J."/>
            <person name="Serrano M.G."/>
            <person name="Buck G."/>
            <person name="Lee V."/>
            <person name="Wang Y."/>
            <person name="Carvalho R."/>
            <person name="Voegtly L."/>
            <person name="Shi R."/>
            <person name="Duckworth R."/>
            <person name="Johnson A."/>
            <person name="Loviza R."/>
            <person name="Walstead R."/>
            <person name="Shah Z."/>
            <person name="Kiflezghi M."/>
            <person name="Wade K."/>
            <person name="Ball S.L."/>
            <person name="Bradley K.W."/>
            <person name="Asai D.J."/>
            <person name="Bowman C.A."/>
            <person name="Russell D.A."/>
            <person name="Pope W.H."/>
            <person name="Jacobs-Sera D."/>
            <person name="Hendrix R.W."/>
            <person name="Hatfull G.F."/>
        </authorList>
    </citation>
    <scope>NUCLEOTIDE SEQUENCE [LARGE SCALE GENOMIC DNA]</scope>
    <source>
        <strain evidence="2 3">DSM 27710</strain>
    </source>
</reference>
<sequence length="137" mass="14932">MRRGSQGAETMESFGRYLVQQRELRGMSPGDVIRVTKLSPSAIEALENDRFDRLPGRTFVVGYLRAYAACVGLNPDEVVLRYEEHASRLPPPEDTGVPRLTLKGAAGPMPIRFVFLGAAVVLIALAAYLLFVVKAAG</sequence>
<dbReference type="PANTHER" id="PTHR34475:SF1">
    <property type="entry name" value="CYTOSKELETON PROTEIN RODZ"/>
    <property type="match status" value="1"/>
</dbReference>
<dbReference type="PANTHER" id="PTHR34475">
    <property type="match status" value="1"/>
</dbReference>
<dbReference type="InterPro" id="IPR010982">
    <property type="entry name" value="Lambda_DNA-bd_dom_sf"/>
</dbReference>
<name>A0A0K1P9Z6_9BACT</name>
<dbReference type="EMBL" id="CP012332">
    <property type="protein sequence ID" value="AKU89939.1"/>
    <property type="molecule type" value="Genomic_DNA"/>
</dbReference>
<dbReference type="AlphaFoldDB" id="A0A0K1P9Z6"/>
<dbReference type="Pfam" id="PF13413">
    <property type="entry name" value="HTH_25"/>
    <property type="match status" value="1"/>
</dbReference>
<dbReference type="InterPro" id="IPR050400">
    <property type="entry name" value="Bact_Cytoskel_RodZ"/>
</dbReference>
<dbReference type="KEGG" id="vin:AKJ08_0326"/>
<gene>
    <name evidence="2" type="ORF">AKJ08_0326</name>
</gene>
<proteinExistence type="predicted"/>
<accession>A0A0K1P9Z6</accession>
<dbReference type="SUPFAM" id="SSF47413">
    <property type="entry name" value="lambda repressor-like DNA-binding domains"/>
    <property type="match status" value="1"/>
</dbReference>
<keyword evidence="1" id="KW-0472">Membrane</keyword>
<dbReference type="Gene3D" id="1.10.260.40">
    <property type="entry name" value="lambda repressor-like DNA-binding domains"/>
    <property type="match status" value="1"/>
</dbReference>